<proteinExistence type="predicted"/>
<reference evidence="2 3" key="1">
    <citation type="submission" date="2022-08" db="EMBL/GenBank/DDBJ databases">
        <title>Reclassification of Massilia species as members of the genera Telluria, Duganella, Pseudoduganella, Mokoshia gen. nov. and Zemynaea gen. nov. using orthogonal and non-orthogonal genome-based approaches.</title>
        <authorList>
            <person name="Bowman J.P."/>
        </authorList>
    </citation>
    <scope>NUCLEOTIDE SEQUENCE [LARGE SCALE GENOMIC DNA]</scope>
    <source>
        <strain evidence="2 3">JCM 31661</strain>
    </source>
</reference>
<dbReference type="InterPro" id="IPR054597">
    <property type="entry name" value="FeeM_cat"/>
</dbReference>
<feature type="domain" description="N-acyl amino acid synthase FeeM catalytic core" evidence="1">
    <location>
        <begin position="20"/>
        <end position="169"/>
    </location>
</feature>
<evidence type="ECO:0000313" key="2">
    <source>
        <dbReference type="EMBL" id="MCS0595594.1"/>
    </source>
</evidence>
<dbReference type="EMBL" id="JANUHA010000002">
    <property type="protein sequence ID" value="MCS0595594.1"/>
    <property type="molecule type" value="Genomic_DNA"/>
</dbReference>
<dbReference type="Pfam" id="PF21926">
    <property type="entry name" value="FeeM"/>
    <property type="match status" value="1"/>
</dbReference>
<accession>A0ABT2AH80</accession>
<evidence type="ECO:0000313" key="3">
    <source>
        <dbReference type="Proteomes" id="UP001206572"/>
    </source>
</evidence>
<dbReference type="Gene3D" id="3.40.630.30">
    <property type="match status" value="1"/>
</dbReference>
<protein>
    <submittedName>
        <fullName evidence="2">N-acetyltransferase</fullName>
    </submittedName>
</protein>
<sequence length="223" mass="25482">MNDDSYGIRLTDTAEGRNSASMLVKRMYARRGYTGTGTRHVLDESNRVTLTATDRGDVVGTVTIGIDSERGLMADELFKDILDEHRARGARLCECTKLAFDLSERSRVPLANVFHLALIYARDLYDCTDVVIEINPRHRRFYERMLGFRQQGELKINPRVNAPAYLMHLTLEYVGEQVERYGGTFDSPAGSAERSLYPYFFSPREERGIINRLLRMDEQSGSR</sequence>
<dbReference type="SUPFAM" id="SSF55729">
    <property type="entry name" value="Acyl-CoA N-acyltransferases (Nat)"/>
    <property type="match status" value="1"/>
</dbReference>
<evidence type="ECO:0000259" key="1">
    <source>
        <dbReference type="Pfam" id="PF21926"/>
    </source>
</evidence>
<organism evidence="2 3">
    <name type="scientific">Massilia agri</name>
    <dbReference type="NCBI Taxonomy" id="1886785"/>
    <lineage>
        <taxon>Bacteria</taxon>
        <taxon>Pseudomonadati</taxon>
        <taxon>Pseudomonadota</taxon>
        <taxon>Betaproteobacteria</taxon>
        <taxon>Burkholderiales</taxon>
        <taxon>Oxalobacteraceae</taxon>
        <taxon>Telluria group</taxon>
        <taxon>Massilia</taxon>
    </lineage>
</organism>
<comment type="caution">
    <text evidence="2">The sequence shown here is derived from an EMBL/GenBank/DDBJ whole genome shotgun (WGS) entry which is preliminary data.</text>
</comment>
<name>A0ABT2AH80_9BURK</name>
<dbReference type="RefSeq" id="WP_258826646.1">
    <property type="nucleotide sequence ID" value="NZ_JANUHA010000002.1"/>
</dbReference>
<gene>
    <name evidence="2" type="ORF">NX780_04470</name>
</gene>
<dbReference type="InterPro" id="IPR016181">
    <property type="entry name" value="Acyl_CoA_acyltransferase"/>
</dbReference>
<keyword evidence="3" id="KW-1185">Reference proteome</keyword>
<dbReference type="Proteomes" id="UP001206572">
    <property type="component" value="Unassembled WGS sequence"/>
</dbReference>